<feature type="transmembrane region" description="Helical" evidence="1">
    <location>
        <begin position="305"/>
        <end position="324"/>
    </location>
</feature>
<feature type="transmembrane region" description="Helical" evidence="1">
    <location>
        <begin position="130"/>
        <end position="146"/>
    </location>
</feature>
<feature type="transmembrane region" description="Helical" evidence="1">
    <location>
        <begin position="239"/>
        <end position="258"/>
    </location>
</feature>
<dbReference type="SUPFAM" id="SSF49785">
    <property type="entry name" value="Galactose-binding domain-like"/>
    <property type="match status" value="1"/>
</dbReference>
<protein>
    <submittedName>
        <fullName evidence="2">Uncharacterized protein</fullName>
    </submittedName>
</protein>
<comment type="caution">
    <text evidence="2">The sequence shown here is derived from an EMBL/GenBank/DDBJ whole genome shotgun (WGS) entry which is preliminary data.</text>
</comment>
<feature type="transmembrane region" description="Helical" evidence="1">
    <location>
        <begin position="77"/>
        <end position="99"/>
    </location>
</feature>
<proteinExistence type="predicted"/>
<evidence type="ECO:0000313" key="3">
    <source>
        <dbReference type="Proteomes" id="UP000178999"/>
    </source>
</evidence>
<dbReference type="Proteomes" id="UP000178999">
    <property type="component" value="Unassembled WGS sequence"/>
</dbReference>
<dbReference type="Gene3D" id="2.60.120.260">
    <property type="entry name" value="Galactose-binding domain-like"/>
    <property type="match status" value="1"/>
</dbReference>
<reference evidence="2 3" key="1">
    <citation type="journal article" date="2016" name="Nat. Commun.">
        <title>Thousands of microbial genomes shed light on interconnected biogeochemical processes in an aquifer system.</title>
        <authorList>
            <person name="Anantharaman K."/>
            <person name="Brown C.T."/>
            <person name="Hug L.A."/>
            <person name="Sharon I."/>
            <person name="Castelle C.J."/>
            <person name="Probst A.J."/>
            <person name="Thomas B.C."/>
            <person name="Singh A."/>
            <person name="Wilkins M.J."/>
            <person name="Karaoz U."/>
            <person name="Brodie E.L."/>
            <person name="Williams K.H."/>
            <person name="Hubbard S.S."/>
            <person name="Banfield J.F."/>
        </authorList>
    </citation>
    <scope>NUCLEOTIDE SEQUENCE [LARGE SCALE GENOMIC DNA]</scope>
</reference>
<feature type="transmembrane region" description="Helical" evidence="1">
    <location>
        <begin position="336"/>
        <end position="351"/>
    </location>
</feature>
<feature type="transmembrane region" description="Helical" evidence="1">
    <location>
        <begin position="106"/>
        <end position="124"/>
    </location>
</feature>
<evidence type="ECO:0000256" key="1">
    <source>
        <dbReference type="SAM" id="Phobius"/>
    </source>
</evidence>
<keyword evidence="1" id="KW-1133">Transmembrane helix</keyword>
<keyword evidence="1" id="KW-0812">Transmembrane</keyword>
<dbReference type="InterPro" id="IPR008979">
    <property type="entry name" value="Galactose-bd-like_sf"/>
</dbReference>
<dbReference type="AlphaFoldDB" id="A0A1F8CSE6"/>
<name>A0A1F8CSE6_9BACT</name>
<gene>
    <name evidence="2" type="ORF">A2382_00620</name>
</gene>
<feature type="transmembrane region" description="Helical" evidence="1">
    <location>
        <begin position="356"/>
        <end position="376"/>
    </location>
</feature>
<feature type="transmembrane region" description="Helical" evidence="1">
    <location>
        <begin position="197"/>
        <end position="218"/>
    </location>
</feature>
<dbReference type="STRING" id="1802538.A2382_00620"/>
<keyword evidence="1" id="KW-0472">Membrane</keyword>
<sequence>MKKLFKKNKENLIFFLLLAAIAFSANYKSLQFYFWHDDFSSFYGPRLDQCIHGWPYSGYCTLFQWLYNILGYHPQPYFIIGNLLFFLSSFFFYLFLVNLTNNKKQSFMTAAILASSYIGAGVFLEAWDPLISYFVMSTLFLSLIIFQKSFQKTVNIKAFLLATILLIISSSIFNFRASTNFAPIISLVLLYSTKIKLSKRLILSFFIFCLFLFFFYYLPRIILHIPLDGFFPKINPFSFFTIQKLIIFFQTISSFLITDLLNTALLSRLFTQNQIINFSTIAGFVLSISFLLSLIFSFQRKKTLFTLRLYAFLWILAMFFPYWFRNNFPLNTTHRYIIWMYPGILLVWLSYANKKFWLSISLIIIIFNLLATNIFFQKHLISSQKRQLFYTELHSLLPKLNNNSTVYFDSPENLKSTLNDFFRVGFTPSESSLGAEYQIDYRKLTLFTSSHQLKNNQHLVDPSSFYSFYYTGDRLINTTTQGRMLIQNSPQTYTVKPLSTSTNPLGFIIESFQPVIPTSLAINLTSSSTFPIPTPLNITCPNNNCAMSSLIDSELKETFDFLSMLFPISAAQASNAGERTSPLFTIDENENSYWIANRSMWVEHQPPTLTLSFKQPVNLGGIALLASSPNNRPTNFNIHDHNGKTIDHKVDLSSQFTKIIFYQSRLIDSLTITITGTLGNDTPLINELYPISEEFININLEKSLQIYNSLVSYQITKSNLDSFTTFLHSGLNACLIYKDQEITRFRLFVDNKTHKYQINLPSLEPNEPNLTISCLPQNIKVSITNPSVTISTK</sequence>
<organism evidence="2 3">
    <name type="scientific">Candidatus Woesebacteria bacterium RIFOXYB1_FULL_38_16</name>
    <dbReference type="NCBI Taxonomy" id="1802538"/>
    <lineage>
        <taxon>Bacteria</taxon>
        <taxon>Candidatus Woeseibacteriota</taxon>
    </lineage>
</organism>
<feature type="transmembrane region" description="Helical" evidence="1">
    <location>
        <begin position="278"/>
        <end position="298"/>
    </location>
</feature>
<feature type="transmembrane region" description="Helical" evidence="1">
    <location>
        <begin position="158"/>
        <end position="177"/>
    </location>
</feature>
<dbReference type="EMBL" id="MGHY01000018">
    <property type="protein sequence ID" value="OGM79273.1"/>
    <property type="molecule type" value="Genomic_DNA"/>
</dbReference>
<evidence type="ECO:0000313" key="2">
    <source>
        <dbReference type="EMBL" id="OGM79273.1"/>
    </source>
</evidence>
<accession>A0A1F8CSE6</accession>